<dbReference type="eggNOG" id="COG0803">
    <property type="taxonomic scope" value="Bacteria"/>
</dbReference>
<evidence type="ECO:0000256" key="5">
    <source>
        <dbReference type="RuleBase" id="RU003512"/>
    </source>
</evidence>
<dbReference type="NCBIfam" id="TIGR03769">
    <property type="entry name" value="P_ac_wall_RPT"/>
    <property type="match status" value="1"/>
</dbReference>
<dbReference type="GO" id="GO:0046872">
    <property type="term" value="F:metal ion binding"/>
    <property type="evidence" value="ECO:0007669"/>
    <property type="project" value="UniProtKB-KW"/>
</dbReference>
<dbReference type="PRINTS" id="PR00690">
    <property type="entry name" value="ADHESNFAMILY"/>
</dbReference>
<name>C0W234_9ACTO</name>
<keyword evidence="3" id="KW-0479">Metal-binding</keyword>
<accession>C0W234</accession>
<dbReference type="NCBIfam" id="TIGR03772">
    <property type="entry name" value="anch_rpt_subst"/>
    <property type="match status" value="1"/>
</dbReference>
<protein>
    <submittedName>
        <fullName evidence="7">Anchored repeat ABC transporter, substrate-binding protein</fullName>
    </submittedName>
</protein>
<dbReference type="InterPro" id="IPR050492">
    <property type="entry name" value="Bact_metal-bind_prot9"/>
</dbReference>
<gene>
    <name evidence="7" type="ORF">HMPREF0044_1487</name>
</gene>
<evidence type="ECO:0000256" key="1">
    <source>
        <dbReference type="ARBA" id="ARBA00004196"/>
    </source>
</evidence>
<dbReference type="SUPFAM" id="SSF53807">
    <property type="entry name" value="Helical backbone' metal receptor"/>
    <property type="match status" value="1"/>
</dbReference>
<evidence type="ECO:0000256" key="6">
    <source>
        <dbReference type="SAM" id="SignalP"/>
    </source>
</evidence>
<dbReference type="InterPro" id="IPR022434">
    <property type="entry name" value="ABC_LPXTG_lipo_actinobac"/>
</dbReference>
<dbReference type="HOGENOM" id="CLU_016838_6_1_11"/>
<keyword evidence="4 6" id="KW-0732">Signal</keyword>
<evidence type="ECO:0000256" key="4">
    <source>
        <dbReference type="ARBA" id="ARBA00022729"/>
    </source>
</evidence>
<keyword evidence="8" id="KW-1185">Reference proteome</keyword>
<feature type="chain" id="PRO_5038565589" evidence="6">
    <location>
        <begin position="30"/>
        <end position="530"/>
    </location>
</feature>
<dbReference type="InterPro" id="IPR022435">
    <property type="entry name" value="Surface-anchored_actinobac"/>
</dbReference>
<dbReference type="PROSITE" id="PS51257">
    <property type="entry name" value="PROKAR_LIPOPROTEIN"/>
    <property type="match status" value="1"/>
</dbReference>
<dbReference type="EMBL" id="ACFG01000037">
    <property type="protein sequence ID" value="EEH63248.1"/>
    <property type="molecule type" value="Genomic_DNA"/>
</dbReference>
<dbReference type="Proteomes" id="UP000010301">
    <property type="component" value="Unassembled WGS sequence"/>
</dbReference>
<dbReference type="Pfam" id="PF01297">
    <property type="entry name" value="ZnuA"/>
    <property type="match status" value="2"/>
</dbReference>
<dbReference type="GO" id="GO:0007155">
    <property type="term" value="P:cell adhesion"/>
    <property type="evidence" value="ECO:0007669"/>
    <property type="project" value="InterPro"/>
</dbReference>
<feature type="signal peptide" evidence="6">
    <location>
        <begin position="1"/>
        <end position="29"/>
    </location>
</feature>
<dbReference type="AlphaFoldDB" id="C0W234"/>
<dbReference type="OrthoDB" id="9810636at2"/>
<dbReference type="PANTHER" id="PTHR42953:SF1">
    <property type="entry name" value="METAL-BINDING PROTEIN HI_0362-RELATED"/>
    <property type="match status" value="1"/>
</dbReference>
<reference evidence="7 8" key="1">
    <citation type="submission" date="2009-01" db="EMBL/GenBank/DDBJ databases">
        <authorList>
            <person name="Qin X."/>
            <person name="Bachman B."/>
            <person name="Battles P."/>
            <person name="Bell A."/>
            <person name="Bess C."/>
            <person name="Bickham C."/>
            <person name="Chaboub L."/>
            <person name="Chen D."/>
            <person name="Coyle M."/>
            <person name="Deiros D.R."/>
            <person name="Dinh H."/>
            <person name="Forbes L."/>
            <person name="Fowler G."/>
            <person name="Francisco L."/>
            <person name="Fu Q."/>
            <person name="Gubbala S."/>
            <person name="Hale W."/>
            <person name="Han Y."/>
            <person name="Hemphill L."/>
            <person name="Highlander S.K."/>
            <person name="Hirani K."/>
            <person name="Hogues M."/>
            <person name="Jackson L."/>
            <person name="Jakkamsetti A."/>
            <person name="Javaid M."/>
            <person name="Jiang H."/>
            <person name="Korchina V."/>
            <person name="Kovar C."/>
            <person name="Lara F."/>
            <person name="Lee S."/>
            <person name="Mata R."/>
            <person name="Mathew T."/>
            <person name="Moen C."/>
            <person name="Morales K."/>
            <person name="Munidasa M."/>
            <person name="Nazareth L."/>
            <person name="Ngo R."/>
            <person name="Nguyen L."/>
            <person name="Okwuonu G."/>
            <person name="Ongeri F."/>
            <person name="Patil S."/>
            <person name="Petrosino J."/>
            <person name="Pham C."/>
            <person name="Pham P."/>
            <person name="Pu L.-L."/>
            <person name="Puazo M."/>
            <person name="Raj R."/>
            <person name="Reid J."/>
            <person name="Rouhana J."/>
            <person name="Saada N."/>
            <person name="Shang Y."/>
            <person name="Simmons D."/>
            <person name="Thornton R."/>
            <person name="Warren J."/>
            <person name="Weissenberger G."/>
            <person name="Zhang J."/>
            <person name="Zhang L."/>
            <person name="Zhou C."/>
            <person name="Zhu D."/>
            <person name="Muzny D."/>
            <person name="Worley K."/>
            <person name="Gibbs R."/>
        </authorList>
    </citation>
    <scope>NUCLEOTIDE SEQUENCE [LARGE SCALE GENOMIC DNA]</scope>
    <source>
        <strain evidence="7 8">DSM 15436</strain>
    </source>
</reference>
<dbReference type="InterPro" id="IPR006128">
    <property type="entry name" value="Lipoprotein_PsaA-like"/>
</dbReference>
<dbReference type="InterPro" id="IPR006127">
    <property type="entry name" value="ZnuA-like"/>
</dbReference>
<comment type="similarity">
    <text evidence="5">Belongs to the bacterial solute-binding protein 9 family.</text>
</comment>
<evidence type="ECO:0000256" key="3">
    <source>
        <dbReference type="ARBA" id="ARBA00022723"/>
    </source>
</evidence>
<evidence type="ECO:0000313" key="7">
    <source>
        <dbReference type="EMBL" id="EEH63248.1"/>
    </source>
</evidence>
<evidence type="ECO:0000256" key="2">
    <source>
        <dbReference type="ARBA" id="ARBA00022448"/>
    </source>
</evidence>
<evidence type="ECO:0000313" key="8">
    <source>
        <dbReference type="Proteomes" id="UP000010301"/>
    </source>
</evidence>
<dbReference type="Gene3D" id="3.40.50.1980">
    <property type="entry name" value="Nitrogenase molybdenum iron protein domain"/>
    <property type="match status" value="2"/>
</dbReference>
<dbReference type="RefSeq" id="WP_006546946.1">
    <property type="nucleotide sequence ID" value="NZ_DS999544.1"/>
</dbReference>
<keyword evidence="2 5" id="KW-0813">Transport</keyword>
<dbReference type="GO" id="GO:0030313">
    <property type="term" value="C:cell envelope"/>
    <property type="evidence" value="ECO:0007669"/>
    <property type="project" value="UniProtKB-SubCell"/>
</dbReference>
<dbReference type="NCBIfam" id="NF038134">
    <property type="entry name" value="choice_anch_M"/>
    <property type="match status" value="1"/>
</dbReference>
<dbReference type="PANTHER" id="PTHR42953">
    <property type="entry name" value="HIGH-AFFINITY ZINC UPTAKE SYSTEM PROTEIN ZNUA-RELATED"/>
    <property type="match status" value="1"/>
</dbReference>
<dbReference type="GO" id="GO:0030001">
    <property type="term" value="P:metal ion transport"/>
    <property type="evidence" value="ECO:0007669"/>
    <property type="project" value="InterPro"/>
</dbReference>
<dbReference type="PRINTS" id="PR00691">
    <property type="entry name" value="ADHESINB"/>
</dbReference>
<comment type="subcellular location">
    <subcellularLocation>
        <location evidence="1">Cell envelope</location>
    </subcellularLocation>
</comment>
<dbReference type="STRING" id="525245.HMPREF0044_1487"/>
<proteinExistence type="inferred from homology"/>
<dbReference type="InterPro" id="IPR006129">
    <property type="entry name" value="AdhesinB"/>
</dbReference>
<organism evidence="7 8">
    <name type="scientific">Gleimia coleocanis DSM 15436</name>
    <dbReference type="NCBI Taxonomy" id="525245"/>
    <lineage>
        <taxon>Bacteria</taxon>
        <taxon>Bacillati</taxon>
        <taxon>Actinomycetota</taxon>
        <taxon>Actinomycetes</taxon>
        <taxon>Actinomycetales</taxon>
        <taxon>Actinomycetaceae</taxon>
        <taxon>Gleimia</taxon>
    </lineage>
</organism>
<sequence length="530" mass="57575">MTKLKHFTNALGKASLAAILATTATLTGACTQTALPQRDDNVLDIVTSTAVLADITQNVAGNRARVTSLMPAGADPHSYEPTLRDVRNIANADVAFTNGLLLEDNAFIRTIETNTRPGTQIIHLAEDSSQYGTHHIPLIENLSLDTIWLGLRVRGTGVNYGATRNSDVKLSATNLNGPGELAGFLTTTFGQPEIYINSKDGFENDTATLPVDAHTHMSWAFTKPGIYELDVQAILKINDTANTEKVIDNQKITFAVGVNSHDLPGKTTVLDHGHQDIAVNLDQGKIVLEGDSLADDKTQPKSTAVTYDPATTVIAVPNKALQQIPSEPAFRFLGRAGEETYLLPQAVLGKHVHGEIDPHLWHDVANVSAYVQTIRDTLIQKDPAGAKIYAENADKYLAELAETDAYVRTQIQAIPAKSRHLVTTHDGYGYLGEAYGLNIAGFVTPNPAIEPSARDLIALTRTLQNLQVKAVFLEPNLALRANSLTQIADRLDVRVCRIYGDTFDEKVDSYIKLMRFNADSLHDCLLGKGK</sequence>
<comment type="caution">
    <text evidence="7">The sequence shown here is derived from an EMBL/GenBank/DDBJ whole genome shotgun (WGS) entry which is preliminary data.</text>
</comment>